<sequence>MSSSRRLLAPYTSECPSVQTVVQFEDDVDEEETLLAQEHKIKLMTLCHLVTDGKQNVVPVDPQLLGDMATICDTSGTTKDRMGTMLTHTVISGGVRLLMDDLAELQLMVFSSRPRMLSGSLWSSARLSSRWAGGADDEPIPMTPTSHGNCVRIPERQVSALEALKSRLGDDVAYVVPVDQEGRVISFTLLHNLPVDAGPSAMTPWVDPWTASSMPSRGHRLWRRTRPTREIGEPHGLRLNGYDAGEGWCMYGDGGAKQVCNQIAARDSWDGIQSYLYTEEGCHDLEARIACLIDEPTSDGSDAGRRPG</sequence>
<comment type="caution">
    <text evidence="1">The sequence shown here is derived from an EMBL/GenBank/DDBJ whole genome shotgun (WGS) entry which is preliminary data.</text>
</comment>
<reference evidence="1 2" key="1">
    <citation type="submission" date="2018-09" db="EMBL/GenBank/DDBJ databases">
        <title>Genomic investigation of the strawberry pathogen Phytophthora fragariae indicates pathogenicity is determined by transcriptional variation in three key races.</title>
        <authorList>
            <person name="Adams T.M."/>
            <person name="Armitage A.D."/>
            <person name="Sobczyk M.K."/>
            <person name="Bates H.J."/>
            <person name="Dunwell J.M."/>
            <person name="Nellist C.F."/>
            <person name="Harrison R.J."/>
        </authorList>
    </citation>
    <scope>NUCLEOTIDE SEQUENCE [LARGE SCALE GENOMIC DNA]</scope>
    <source>
        <strain evidence="1 2">SCRP324</strain>
    </source>
</reference>
<dbReference type="OrthoDB" id="10429481at2759"/>
<gene>
    <name evidence="1" type="ORF">PR002_g7420</name>
</gene>
<dbReference type="AlphaFoldDB" id="A0A6A3MX43"/>
<evidence type="ECO:0000313" key="1">
    <source>
        <dbReference type="EMBL" id="KAE9035741.1"/>
    </source>
</evidence>
<accession>A0A6A3MX43</accession>
<protein>
    <submittedName>
        <fullName evidence="1">Uncharacterized protein</fullName>
    </submittedName>
</protein>
<dbReference type="Proteomes" id="UP000435112">
    <property type="component" value="Unassembled WGS sequence"/>
</dbReference>
<proteinExistence type="predicted"/>
<name>A0A6A3MX43_9STRA</name>
<evidence type="ECO:0000313" key="2">
    <source>
        <dbReference type="Proteomes" id="UP000435112"/>
    </source>
</evidence>
<organism evidence="1 2">
    <name type="scientific">Phytophthora rubi</name>
    <dbReference type="NCBI Taxonomy" id="129364"/>
    <lineage>
        <taxon>Eukaryota</taxon>
        <taxon>Sar</taxon>
        <taxon>Stramenopiles</taxon>
        <taxon>Oomycota</taxon>
        <taxon>Peronosporomycetes</taxon>
        <taxon>Peronosporales</taxon>
        <taxon>Peronosporaceae</taxon>
        <taxon>Phytophthora</taxon>
    </lineage>
</organism>
<dbReference type="EMBL" id="QXFU01000355">
    <property type="protein sequence ID" value="KAE9035741.1"/>
    <property type="molecule type" value="Genomic_DNA"/>
</dbReference>